<evidence type="ECO:0000256" key="8">
    <source>
        <dbReference type="ARBA" id="ARBA00024209"/>
    </source>
</evidence>
<evidence type="ECO:0000313" key="13">
    <source>
        <dbReference type="Proteomes" id="UP000036987"/>
    </source>
</evidence>
<dbReference type="PANTHER" id="PTHR46905">
    <property type="entry name" value="RING-H2 FINGER PROTEIN ATL78"/>
    <property type="match status" value="1"/>
</dbReference>
<dbReference type="GO" id="GO:0004842">
    <property type="term" value="F:ubiquitin-protein transferase activity"/>
    <property type="evidence" value="ECO:0000318"/>
    <property type="project" value="GO_Central"/>
</dbReference>
<evidence type="ECO:0000256" key="6">
    <source>
        <dbReference type="ARBA" id="ARBA00022989"/>
    </source>
</evidence>
<sequence length="183" mass="19881">MTNSVVSFHSLYYQPPGSSVPVSVSGKSKHFDTNAITIVAVLLCTVIFSLVLNSVIRCMLRSSIFTSNLRGSSSSSNGEAPSGGVKKKTLESMLTLTYTDGTKLTGSECAICLSEFAVGDRVRILPKCNHGFHVGCIDKWLEGHSSCPTCRRCLQSPNGNYYHPNAAVINPLDREDPFVNYRV</sequence>
<evidence type="ECO:0000256" key="3">
    <source>
        <dbReference type="ARBA" id="ARBA00022692"/>
    </source>
</evidence>
<dbReference type="PROSITE" id="PS50089">
    <property type="entry name" value="ZF_RING_2"/>
    <property type="match status" value="1"/>
</dbReference>
<dbReference type="Pfam" id="PF13639">
    <property type="entry name" value="zf-RING_2"/>
    <property type="match status" value="1"/>
</dbReference>
<evidence type="ECO:0000256" key="7">
    <source>
        <dbReference type="ARBA" id="ARBA00023136"/>
    </source>
</evidence>
<feature type="transmembrane region" description="Helical" evidence="10">
    <location>
        <begin position="35"/>
        <end position="56"/>
    </location>
</feature>
<feature type="domain" description="RING-type" evidence="11">
    <location>
        <begin position="109"/>
        <end position="151"/>
    </location>
</feature>
<evidence type="ECO:0000256" key="1">
    <source>
        <dbReference type="ARBA" id="ARBA00004167"/>
    </source>
</evidence>
<comment type="similarity">
    <text evidence="8">Belongs to the RING-type zinc finger family. ATL subfamily.</text>
</comment>
<dbReference type="SMART" id="SM00184">
    <property type="entry name" value="RING"/>
    <property type="match status" value="1"/>
</dbReference>
<dbReference type="InterPro" id="IPR001841">
    <property type="entry name" value="Znf_RING"/>
</dbReference>
<dbReference type="SUPFAM" id="SSF57850">
    <property type="entry name" value="RING/U-box"/>
    <property type="match status" value="1"/>
</dbReference>
<keyword evidence="5" id="KW-0862">Zinc</keyword>
<dbReference type="Gene3D" id="3.30.40.10">
    <property type="entry name" value="Zinc/RING finger domain, C3HC4 (zinc finger)"/>
    <property type="match status" value="1"/>
</dbReference>
<keyword evidence="2" id="KW-0808">Transferase</keyword>
<dbReference type="PANTHER" id="PTHR46905:SF7">
    <property type="entry name" value="RING-H2 FINGER PROTEIN ATL78"/>
    <property type="match status" value="1"/>
</dbReference>
<reference evidence="13" key="1">
    <citation type="journal article" date="2016" name="Nature">
        <title>The genome of the seagrass Zostera marina reveals angiosperm adaptation to the sea.</title>
        <authorList>
            <person name="Olsen J.L."/>
            <person name="Rouze P."/>
            <person name="Verhelst B."/>
            <person name="Lin Y.-C."/>
            <person name="Bayer T."/>
            <person name="Collen J."/>
            <person name="Dattolo E."/>
            <person name="De Paoli E."/>
            <person name="Dittami S."/>
            <person name="Maumus F."/>
            <person name="Michel G."/>
            <person name="Kersting A."/>
            <person name="Lauritano C."/>
            <person name="Lohaus R."/>
            <person name="Toepel M."/>
            <person name="Tonon T."/>
            <person name="Vanneste K."/>
            <person name="Amirebrahimi M."/>
            <person name="Brakel J."/>
            <person name="Bostroem C."/>
            <person name="Chovatia M."/>
            <person name="Grimwood J."/>
            <person name="Jenkins J.W."/>
            <person name="Jueterbock A."/>
            <person name="Mraz A."/>
            <person name="Stam W.T."/>
            <person name="Tice H."/>
            <person name="Bornberg-Bauer E."/>
            <person name="Green P.J."/>
            <person name="Pearson G.A."/>
            <person name="Procaccini G."/>
            <person name="Duarte C.M."/>
            <person name="Schmutz J."/>
            <person name="Reusch T.B.H."/>
            <person name="Van de Peer Y."/>
        </authorList>
    </citation>
    <scope>NUCLEOTIDE SEQUENCE [LARGE SCALE GENOMIC DNA]</scope>
    <source>
        <strain evidence="13">cv. Finnish</strain>
    </source>
</reference>
<dbReference type="GO" id="GO:0008270">
    <property type="term" value="F:zinc ion binding"/>
    <property type="evidence" value="ECO:0007669"/>
    <property type="project" value="UniProtKB-KW"/>
</dbReference>
<comment type="subcellular location">
    <subcellularLocation>
        <location evidence="1">Membrane</location>
        <topology evidence="1">Single-pass membrane protein</topology>
    </subcellularLocation>
</comment>
<dbReference type="CDD" id="cd16461">
    <property type="entry name" value="RING-H2_EL5-like"/>
    <property type="match status" value="1"/>
</dbReference>
<evidence type="ECO:0000256" key="2">
    <source>
        <dbReference type="ARBA" id="ARBA00022679"/>
    </source>
</evidence>
<dbReference type="AlphaFoldDB" id="A0A0K9PX40"/>
<evidence type="ECO:0000256" key="5">
    <source>
        <dbReference type="ARBA" id="ARBA00022833"/>
    </source>
</evidence>
<dbReference type="UniPathway" id="UPA00143"/>
<evidence type="ECO:0000256" key="10">
    <source>
        <dbReference type="SAM" id="Phobius"/>
    </source>
</evidence>
<protein>
    <submittedName>
        <fullName evidence="12">RING finger protein</fullName>
    </submittedName>
</protein>
<evidence type="ECO:0000256" key="9">
    <source>
        <dbReference type="PROSITE-ProRule" id="PRU00175"/>
    </source>
</evidence>
<comment type="caution">
    <text evidence="12">The sequence shown here is derived from an EMBL/GenBank/DDBJ whole genome shotgun (WGS) entry which is preliminary data.</text>
</comment>
<dbReference type="STRING" id="29655.A0A0K9PX40"/>
<dbReference type="GO" id="GO:0016567">
    <property type="term" value="P:protein ubiquitination"/>
    <property type="evidence" value="ECO:0007669"/>
    <property type="project" value="UniProtKB-UniPathway"/>
</dbReference>
<organism evidence="12 13">
    <name type="scientific">Zostera marina</name>
    <name type="common">Eelgrass</name>
    <dbReference type="NCBI Taxonomy" id="29655"/>
    <lineage>
        <taxon>Eukaryota</taxon>
        <taxon>Viridiplantae</taxon>
        <taxon>Streptophyta</taxon>
        <taxon>Embryophyta</taxon>
        <taxon>Tracheophyta</taxon>
        <taxon>Spermatophyta</taxon>
        <taxon>Magnoliopsida</taxon>
        <taxon>Liliopsida</taxon>
        <taxon>Zosteraceae</taxon>
        <taxon>Zostera</taxon>
    </lineage>
</organism>
<keyword evidence="3 10" id="KW-0812">Transmembrane</keyword>
<proteinExistence type="inferred from homology"/>
<keyword evidence="13" id="KW-1185">Reference proteome</keyword>
<gene>
    <name evidence="12" type="ORF">ZOSMA_146G00470</name>
</gene>
<dbReference type="InterPro" id="IPR013083">
    <property type="entry name" value="Znf_RING/FYVE/PHD"/>
</dbReference>
<name>A0A0K9PX40_ZOSMR</name>
<dbReference type="OMA" id="VIRCMLR"/>
<dbReference type="Proteomes" id="UP000036987">
    <property type="component" value="Unassembled WGS sequence"/>
</dbReference>
<dbReference type="EMBL" id="LFYR01000569">
    <property type="protein sequence ID" value="KMZ73571.1"/>
    <property type="molecule type" value="Genomic_DNA"/>
</dbReference>
<dbReference type="OrthoDB" id="8062037at2759"/>
<keyword evidence="4" id="KW-0479">Metal-binding</keyword>
<keyword evidence="9" id="KW-0863">Zinc-finger</keyword>
<dbReference type="GO" id="GO:0016020">
    <property type="term" value="C:membrane"/>
    <property type="evidence" value="ECO:0000318"/>
    <property type="project" value="GO_Central"/>
</dbReference>
<evidence type="ECO:0000313" key="12">
    <source>
        <dbReference type="EMBL" id="KMZ73571.1"/>
    </source>
</evidence>
<evidence type="ECO:0000256" key="4">
    <source>
        <dbReference type="ARBA" id="ARBA00022723"/>
    </source>
</evidence>
<evidence type="ECO:0000259" key="11">
    <source>
        <dbReference type="PROSITE" id="PS50089"/>
    </source>
</evidence>
<keyword evidence="6 10" id="KW-1133">Transmembrane helix</keyword>
<dbReference type="InterPro" id="IPR044602">
    <property type="entry name" value="ATL10/ATL72-79-like"/>
</dbReference>
<accession>A0A0K9PX40</accession>
<keyword evidence="7 10" id="KW-0472">Membrane</keyword>